<keyword evidence="5" id="KW-1185">Reference proteome</keyword>
<dbReference type="Proteomes" id="UP000516437">
    <property type="component" value="Chromosome 7"/>
</dbReference>
<proteinExistence type="inferred from homology"/>
<name>A0A6A1V2G9_9ROSI</name>
<dbReference type="PANTHER" id="PTHR13068">
    <property type="entry name" value="CGI-12 PROTEIN-RELATED"/>
    <property type="match status" value="1"/>
</dbReference>
<keyword evidence="2" id="KW-0805">Transcription regulation</keyword>
<dbReference type="SMART" id="SM00733">
    <property type="entry name" value="Mterf"/>
    <property type="match status" value="4"/>
</dbReference>
<reference evidence="4 5" key="1">
    <citation type="journal article" date="2019" name="Plant Biotechnol. J.">
        <title>The red bayberry genome and genetic basis of sex determination.</title>
        <authorList>
            <person name="Jia H.M."/>
            <person name="Jia H.J."/>
            <person name="Cai Q.L."/>
            <person name="Wang Y."/>
            <person name="Zhao H.B."/>
            <person name="Yang W.F."/>
            <person name="Wang G.Y."/>
            <person name="Li Y.H."/>
            <person name="Zhan D.L."/>
            <person name="Shen Y.T."/>
            <person name="Niu Q.F."/>
            <person name="Chang L."/>
            <person name="Qiu J."/>
            <person name="Zhao L."/>
            <person name="Xie H.B."/>
            <person name="Fu W.Y."/>
            <person name="Jin J."/>
            <person name="Li X.W."/>
            <person name="Jiao Y."/>
            <person name="Zhou C.C."/>
            <person name="Tu T."/>
            <person name="Chai C.Y."/>
            <person name="Gao J.L."/>
            <person name="Fan L.J."/>
            <person name="van de Weg E."/>
            <person name="Wang J.Y."/>
            <person name="Gao Z.S."/>
        </authorList>
    </citation>
    <scope>NUCLEOTIDE SEQUENCE [LARGE SCALE GENOMIC DNA]</scope>
    <source>
        <tissue evidence="4">Leaves</tissue>
    </source>
</reference>
<dbReference type="PANTHER" id="PTHR13068:SF135">
    <property type="entry name" value="TRANSCRIPTION TERMINATION FACTOR MTERF8, CHLOROPLASTIC"/>
    <property type="match status" value="1"/>
</dbReference>
<keyword evidence="3" id="KW-0809">Transit peptide</keyword>
<dbReference type="GO" id="GO:0003676">
    <property type="term" value="F:nucleic acid binding"/>
    <property type="evidence" value="ECO:0007669"/>
    <property type="project" value="InterPro"/>
</dbReference>
<dbReference type="Gene3D" id="1.25.70.10">
    <property type="entry name" value="Transcription termination factor 3, mitochondrial"/>
    <property type="match status" value="1"/>
</dbReference>
<evidence type="ECO:0008006" key="6">
    <source>
        <dbReference type="Google" id="ProtNLM"/>
    </source>
</evidence>
<dbReference type="EMBL" id="RXIC02000025">
    <property type="protein sequence ID" value="KAB1206067.1"/>
    <property type="molecule type" value="Genomic_DNA"/>
</dbReference>
<evidence type="ECO:0000313" key="5">
    <source>
        <dbReference type="Proteomes" id="UP000516437"/>
    </source>
</evidence>
<dbReference type="AlphaFoldDB" id="A0A6A1V2G9"/>
<comment type="similarity">
    <text evidence="1">Belongs to the mTERF family.</text>
</comment>
<evidence type="ECO:0000256" key="1">
    <source>
        <dbReference type="ARBA" id="ARBA00007692"/>
    </source>
</evidence>
<organism evidence="4 5">
    <name type="scientific">Morella rubra</name>
    <name type="common">Chinese bayberry</name>
    <dbReference type="NCBI Taxonomy" id="262757"/>
    <lineage>
        <taxon>Eukaryota</taxon>
        <taxon>Viridiplantae</taxon>
        <taxon>Streptophyta</taxon>
        <taxon>Embryophyta</taxon>
        <taxon>Tracheophyta</taxon>
        <taxon>Spermatophyta</taxon>
        <taxon>Magnoliopsida</taxon>
        <taxon>eudicotyledons</taxon>
        <taxon>Gunneridae</taxon>
        <taxon>Pentapetalae</taxon>
        <taxon>rosids</taxon>
        <taxon>fabids</taxon>
        <taxon>Fagales</taxon>
        <taxon>Myricaceae</taxon>
        <taxon>Morella</taxon>
    </lineage>
</organism>
<sequence>MHEQVSIFASSPSLIHISSPVKQPSKASRIELQSLRHQVGLVKLSRGDEDATGNVLQKFPAILDYTVKHTEGHVEFLRSFVGLNDQEIFKIFHVFPSVVSASRERKLRPRIEFLKQCGLETDDIYKFLIKAPLFLCLSFENLGYKLVFLVKIGYKYRTKDMATAMGSVTRTSGENLQKVIGLFLSYRFSCADIVSMSKRRPQILQYNHSSLEEKVEDLIEDMGCELELEKERERRKQRKLV</sequence>
<protein>
    <recommendedName>
        <fullName evidence="6">mTERF domain-containing protein 1, mitochondrial</fullName>
    </recommendedName>
</protein>
<dbReference type="Pfam" id="PF02536">
    <property type="entry name" value="mTERF"/>
    <property type="match status" value="1"/>
</dbReference>
<gene>
    <name evidence="4" type="ORF">CJ030_MR7G009296</name>
</gene>
<keyword evidence="2" id="KW-0806">Transcription termination</keyword>
<dbReference type="GO" id="GO:0006353">
    <property type="term" value="P:DNA-templated transcription termination"/>
    <property type="evidence" value="ECO:0007669"/>
    <property type="project" value="UniProtKB-KW"/>
</dbReference>
<comment type="caution">
    <text evidence="4">The sequence shown here is derived from an EMBL/GenBank/DDBJ whole genome shotgun (WGS) entry which is preliminary data.</text>
</comment>
<evidence type="ECO:0000313" key="4">
    <source>
        <dbReference type="EMBL" id="KAB1206067.1"/>
    </source>
</evidence>
<evidence type="ECO:0000256" key="2">
    <source>
        <dbReference type="ARBA" id="ARBA00022472"/>
    </source>
</evidence>
<keyword evidence="2" id="KW-0804">Transcription</keyword>
<accession>A0A6A1V2G9</accession>
<dbReference type="OrthoDB" id="637682at2759"/>
<dbReference type="InterPro" id="IPR003690">
    <property type="entry name" value="MTERF"/>
</dbReference>
<dbReference type="InterPro" id="IPR038538">
    <property type="entry name" value="MTERF_sf"/>
</dbReference>
<evidence type="ECO:0000256" key="3">
    <source>
        <dbReference type="ARBA" id="ARBA00022946"/>
    </source>
</evidence>